<reference evidence="4 5" key="1">
    <citation type="submission" date="2020-02" db="EMBL/GenBank/DDBJ databases">
        <title>Acidophilic actinobacteria isolated from forest soil.</title>
        <authorList>
            <person name="Golinska P."/>
        </authorList>
    </citation>
    <scope>NUCLEOTIDE SEQUENCE [LARGE SCALE GENOMIC DNA]</scope>
    <source>
        <strain evidence="4 5">NL8</strain>
    </source>
</reference>
<dbReference type="SUPFAM" id="SSF51735">
    <property type="entry name" value="NAD(P)-binding Rossmann-fold domains"/>
    <property type="match status" value="1"/>
</dbReference>
<dbReference type="InterPro" id="IPR050223">
    <property type="entry name" value="D-isomer_2-hydroxyacid_DH"/>
</dbReference>
<feature type="domain" description="D-isomer specific 2-hydroxyacid dehydrogenase NAD-binding" evidence="3">
    <location>
        <begin position="186"/>
        <end position="339"/>
    </location>
</feature>
<dbReference type="Pfam" id="PF02826">
    <property type="entry name" value="2-Hacid_dh_C"/>
    <property type="match status" value="1"/>
</dbReference>
<dbReference type="PANTHER" id="PTHR10996">
    <property type="entry name" value="2-HYDROXYACID DEHYDROGENASE-RELATED"/>
    <property type="match status" value="1"/>
</dbReference>
<proteinExistence type="predicted"/>
<sequence>MRWGCSKRVPSERQTAEGEIILTTSHTAASVPAPAPAAAPDRPTLLMAVTTDEAALVLDAESHRRLAATASILTGGDVPALAQPAFAAALARAEVLLTSWSSPRVDADLLAAAPRLRLVVHAAGTVKFLMTPEAFARGVRVCSAAEANAVPVAEYTLAAVILGAKRAFTAAARYRLGQRSADGTHRNLDGISPIGTHRMTVGVVGASRIGRRVVRLLRDVLDADVLVYDPYGAGDLTDDPRVRLTTLPELLAASEVVSLHAPLTPASRGMLDAGGLALMRDGAVLVNTARGALVDQPALIAELVGGRIDAVLDVTDAEPLPPDSVLFSLPNVFLTPHIAGALGGEVLRLGRLAVEEVERYVAGLPLRYEVLPDQLDRLA</sequence>
<evidence type="ECO:0000259" key="3">
    <source>
        <dbReference type="Pfam" id="PF02826"/>
    </source>
</evidence>
<comment type="caution">
    <text evidence="4">The sequence shown here is derived from an EMBL/GenBank/DDBJ whole genome shotgun (WGS) entry which is preliminary data.</text>
</comment>
<dbReference type="PANTHER" id="PTHR10996:SF178">
    <property type="entry name" value="2-HYDROXYACID DEHYDROGENASE YGL185C-RELATED"/>
    <property type="match status" value="1"/>
</dbReference>
<accession>A0ABS5KW70</accession>
<evidence type="ECO:0000256" key="1">
    <source>
        <dbReference type="ARBA" id="ARBA00023002"/>
    </source>
</evidence>
<keyword evidence="1" id="KW-0560">Oxidoreductase</keyword>
<name>A0ABS5KW70_9ACTN</name>
<gene>
    <name evidence="4" type="ORF">KGQ19_25915</name>
</gene>
<dbReference type="PROSITE" id="PS00671">
    <property type="entry name" value="D_2_HYDROXYACID_DH_3"/>
    <property type="match status" value="1"/>
</dbReference>
<dbReference type="Gene3D" id="3.40.50.720">
    <property type="entry name" value="NAD(P)-binding Rossmann-like Domain"/>
    <property type="match status" value="2"/>
</dbReference>
<organism evidence="4 5">
    <name type="scientific">Catenulispora pinistramenti</name>
    <dbReference type="NCBI Taxonomy" id="2705254"/>
    <lineage>
        <taxon>Bacteria</taxon>
        <taxon>Bacillati</taxon>
        <taxon>Actinomycetota</taxon>
        <taxon>Actinomycetes</taxon>
        <taxon>Catenulisporales</taxon>
        <taxon>Catenulisporaceae</taxon>
        <taxon>Catenulispora</taxon>
    </lineage>
</organism>
<dbReference type="Proteomes" id="UP000730482">
    <property type="component" value="Unassembled WGS sequence"/>
</dbReference>
<protein>
    <submittedName>
        <fullName evidence="4">Hydroxyacid dehydrogenase</fullName>
    </submittedName>
</protein>
<dbReference type="SUPFAM" id="SSF52283">
    <property type="entry name" value="Formate/glycerate dehydrogenase catalytic domain-like"/>
    <property type="match status" value="1"/>
</dbReference>
<keyword evidence="5" id="KW-1185">Reference proteome</keyword>
<dbReference type="InterPro" id="IPR006140">
    <property type="entry name" value="D-isomer_DH_NAD-bd"/>
</dbReference>
<dbReference type="CDD" id="cd12167">
    <property type="entry name" value="2-Hacid_dh_8"/>
    <property type="match status" value="1"/>
</dbReference>
<dbReference type="InterPro" id="IPR036291">
    <property type="entry name" value="NAD(P)-bd_dom_sf"/>
</dbReference>
<evidence type="ECO:0000313" key="4">
    <source>
        <dbReference type="EMBL" id="MBS2550310.1"/>
    </source>
</evidence>
<dbReference type="EMBL" id="JAAFYZ010000098">
    <property type="protein sequence ID" value="MBS2550310.1"/>
    <property type="molecule type" value="Genomic_DNA"/>
</dbReference>
<evidence type="ECO:0000313" key="5">
    <source>
        <dbReference type="Proteomes" id="UP000730482"/>
    </source>
</evidence>
<keyword evidence="2" id="KW-0520">NAD</keyword>
<dbReference type="InterPro" id="IPR029753">
    <property type="entry name" value="D-isomer_DH_CS"/>
</dbReference>
<evidence type="ECO:0000256" key="2">
    <source>
        <dbReference type="ARBA" id="ARBA00023027"/>
    </source>
</evidence>